<dbReference type="EMBL" id="QGKX02001621">
    <property type="protein sequence ID" value="KAF3501867.1"/>
    <property type="molecule type" value="Genomic_DNA"/>
</dbReference>
<comment type="caution">
    <text evidence="2">The sequence shown here is derived from an EMBL/GenBank/DDBJ whole genome shotgun (WGS) entry which is preliminary data.</text>
</comment>
<sequence>MPPESRLSREEKGKGIADSPSPTRDASATDSPLDDFDLIHRDALGDTENMTLDILHISIVLSIHPCIGVPHGVLGDIWVCLELERDSDAEKSLAISSRWKPKTDPERPIRATTPGRSRSPEQLGQSDTSRSLAFLSCDDNTMEPELPLRATH</sequence>
<evidence type="ECO:0000313" key="3">
    <source>
        <dbReference type="Proteomes" id="UP000712600"/>
    </source>
</evidence>
<evidence type="ECO:0000313" key="2">
    <source>
        <dbReference type="EMBL" id="KAF3501867.1"/>
    </source>
</evidence>
<gene>
    <name evidence="2" type="ORF">F2Q69_00041131</name>
</gene>
<dbReference type="AlphaFoldDB" id="A0A8S9NJ63"/>
<dbReference type="Proteomes" id="UP000712600">
    <property type="component" value="Unassembled WGS sequence"/>
</dbReference>
<accession>A0A8S9NJ63</accession>
<protein>
    <submittedName>
        <fullName evidence="2">Uncharacterized protein</fullName>
    </submittedName>
</protein>
<feature type="region of interest" description="Disordered" evidence="1">
    <location>
        <begin position="91"/>
        <end position="152"/>
    </location>
</feature>
<proteinExistence type="predicted"/>
<feature type="region of interest" description="Disordered" evidence="1">
    <location>
        <begin position="1"/>
        <end position="33"/>
    </location>
</feature>
<evidence type="ECO:0000256" key="1">
    <source>
        <dbReference type="SAM" id="MobiDB-lite"/>
    </source>
</evidence>
<feature type="compositionally biased region" description="Polar residues" evidence="1">
    <location>
        <begin position="114"/>
        <end position="131"/>
    </location>
</feature>
<reference evidence="2" key="1">
    <citation type="submission" date="2019-12" db="EMBL/GenBank/DDBJ databases">
        <title>Genome sequencing and annotation of Brassica cretica.</title>
        <authorList>
            <person name="Studholme D.J."/>
            <person name="Sarris P."/>
        </authorList>
    </citation>
    <scope>NUCLEOTIDE SEQUENCE</scope>
    <source>
        <strain evidence="2">PFS-109/04</strain>
        <tissue evidence="2">Leaf</tissue>
    </source>
</reference>
<feature type="compositionally biased region" description="Basic and acidic residues" evidence="1">
    <location>
        <begin position="1"/>
        <end position="15"/>
    </location>
</feature>
<name>A0A8S9NJ63_BRACR</name>
<organism evidence="2 3">
    <name type="scientific">Brassica cretica</name>
    <name type="common">Mustard</name>
    <dbReference type="NCBI Taxonomy" id="69181"/>
    <lineage>
        <taxon>Eukaryota</taxon>
        <taxon>Viridiplantae</taxon>
        <taxon>Streptophyta</taxon>
        <taxon>Embryophyta</taxon>
        <taxon>Tracheophyta</taxon>
        <taxon>Spermatophyta</taxon>
        <taxon>Magnoliopsida</taxon>
        <taxon>eudicotyledons</taxon>
        <taxon>Gunneridae</taxon>
        <taxon>Pentapetalae</taxon>
        <taxon>rosids</taxon>
        <taxon>malvids</taxon>
        <taxon>Brassicales</taxon>
        <taxon>Brassicaceae</taxon>
        <taxon>Brassiceae</taxon>
        <taxon>Brassica</taxon>
    </lineage>
</organism>
<feature type="compositionally biased region" description="Polar residues" evidence="1">
    <location>
        <begin position="20"/>
        <end position="30"/>
    </location>
</feature>